<accession>A0AAD5PQV3</accession>
<name>A0AAD5PQV3_9CRUS</name>
<dbReference type="AlphaFoldDB" id="A0AAD5PQV3"/>
<sequence>MEWDSRKCPRFAFGRCRQCTNRDSLCRFGNRFPGVCIPRMESITVPARTCLWTSPTLVGDPSDATRSNCSLSDLRVVWPGSQRVNLLKC</sequence>
<protein>
    <submittedName>
        <fullName evidence="1">Uncharacterized protein</fullName>
    </submittedName>
</protein>
<keyword evidence="2" id="KW-1185">Reference proteome</keyword>
<dbReference type="Proteomes" id="UP000820818">
    <property type="component" value="Linkage Group LG9"/>
</dbReference>
<proteinExistence type="predicted"/>
<comment type="caution">
    <text evidence="1">The sequence shown here is derived from an EMBL/GenBank/DDBJ whole genome shotgun (WGS) entry which is preliminary data.</text>
</comment>
<evidence type="ECO:0000313" key="2">
    <source>
        <dbReference type="Proteomes" id="UP000820818"/>
    </source>
</evidence>
<organism evidence="1 2">
    <name type="scientific">Daphnia sinensis</name>
    <dbReference type="NCBI Taxonomy" id="1820382"/>
    <lineage>
        <taxon>Eukaryota</taxon>
        <taxon>Metazoa</taxon>
        <taxon>Ecdysozoa</taxon>
        <taxon>Arthropoda</taxon>
        <taxon>Crustacea</taxon>
        <taxon>Branchiopoda</taxon>
        <taxon>Diplostraca</taxon>
        <taxon>Cladocera</taxon>
        <taxon>Anomopoda</taxon>
        <taxon>Daphniidae</taxon>
        <taxon>Daphnia</taxon>
        <taxon>Daphnia similis group</taxon>
    </lineage>
</organism>
<evidence type="ECO:0000313" key="1">
    <source>
        <dbReference type="EMBL" id="KAI9553559.1"/>
    </source>
</evidence>
<dbReference type="EMBL" id="WJBH02000009">
    <property type="protein sequence ID" value="KAI9553559.1"/>
    <property type="molecule type" value="Genomic_DNA"/>
</dbReference>
<reference evidence="1 2" key="1">
    <citation type="submission" date="2022-05" db="EMBL/GenBank/DDBJ databases">
        <title>A multi-omics perspective on studying reproductive biology in Daphnia sinensis.</title>
        <authorList>
            <person name="Jia J."/>
        </authorList>
    </citation>
    <scope>NUCLEOTIDE SEQUENCE [LARGE SCALE GENOMIC DNA]</scope>
    <source>
        <strain evidence="1 2">WSL</strain>
    </source>
</reference>
<gene>
    <name evidence="1" type="ORF">GHT06_021477</name>
</gene>